<gene>
    <name evidence="10" type="ORF">GIY09_07745</name>
</gene>
<dbReference type="GO" id="GO:0005829">
    <property type="term" value="C:cytosol"/>
    <property type="evidence" value="ECO:0007669"/>
    <property type="project" value="TreeGrafter"/>
</dbReference>
<feature type="domain" description="Helicase ATP-binding" evidence="7">
    <location>
        <begin position="30"/>
        <end position="200"/>
    </location>
</feature>
<dbReference type="InterPro" id="IPR001650">
    <property type="entry name" value="Helicase_C-like"/>
</dbReference>
<dbReference type="InterPro" id="IPR027417">
    <property type="entry name" value="P-loop_NTPase"/>
</dbReference>
<feature type="domain" description="Helicase C-terminal" evidence="9">
    <location>
        <begin position="223"/>
        <end position="370"/>
    </location>
</feature>
<dbReference type="SMART" id="SM00490">
    <property type="entry name" value="HELICc"/>
    <property type="match status" value="1"/>
</dbReference>
<evidence type="ECO:0000256" key="1">
    <source>
        <dbReference type="ARBA" id="ARBA00022741"/>
    </source>
</evidence>
<dbReference type="InterPro" id="IPR014001">
    <property type="entry name" value="Helicase_ATP-bd"/>
</dbReference>
<dbReference type="RefSeq" id="WP_153863639.1">
    <property type="nucleotide sequence ID" value="NZ_WJQS01000006.1"/>
</dbReference>
<name>A0A6I2GET5_9LACT</name>
<dbReference type="SMART" id="SM00487">
    <property type="entry name" value="DEXDc"/>
    <property type="match status" value="1"/>
</dbReference>
<keyword evidence="3 10" id="KW-0347">Helicase</keyword>
<dbReference type="InterPro" id="IPR044742">
    <property type="entry name" value="DEAD/DEAH_RhlB"/>
</dbReference>
<evidence type="ECO:0000256" key="2">
    <source>
        <dbReference type="ARBA" id="ARBA00022801"/>
    </source>
</evidence>
<dbReference type="PANTHER" id="PTHR47959">
    <property type="entry name" value="ATP-DEPENDENT RNA HELICASE RHLE-RELATED"/>
    <property type="match status" value="1"/>
</dbReference>
<evidence type="ECO:0000256" key="3">
    <source>
        <dbReference type="ARBA" id="ARBA00022806"/>
    </source>
</evidence>
<dbReference type="AlphaFoldDB" id="A0A6I2GET5"/>
<keyword evidence="11" id="KW-1185">Reference proteome</keyword>
<dbReference type="SUPFAM" id="SSF52540">
    <property type="entry name" value="P-loop containing nucleoside triphosphate hydrolases"/>
    <property type="match status" value="1"/>
</dbReference>
<reference evidence="10 11" key="1">
    <citation type="submission" date="2019-11" db="EMBL/GenBank/DDBJ databases">
        <title>Characterisation of Fundicoccus ignavus gen. nov. sp. nov., a novel genus of the family Aerococcaceae isolated from bulk tank milk.</title>
        <authorList>
            <person name="Siebert A."/>
            <person name="Huptas C."/>
            <person name="Wenning M."/>
            <person name="Scherer S."/>
            <person name="Doll E.V."/>
        </authorList>
    </citation>
    <scope>NUCLEOTIDE SEQUENCE [LARGE SCALE GENOMIC DNA]</scope>
    <source>
        <strain evidence="10 11">WS4759</strain>
    </source>
</reference>
<protein>
    <submittedName>
        <fullName evidence="10">DEAD/DEAH box helicase</fullName>
    </submittedName>
</protein>
<comment type="similarity">
    <text evidence="5">Belongs to the DEAD box helicase family.</text>
</comment>
<evidence type="ECO:0000256" key="5">
    <source>
        <dbReference type="ARBA" id="ARBA00038437"/>
    </source>
</evidence>
<keyword evidence="2" id="KW-0378">Hydrolase</keyword>
<feature type="region of interest" description="Disordered" evidence="6">
    <location>
        <begin position="392"/>
        <end position="430"/>
    </location>
</feature>
<dbReference type="GO" id="GO:0016787">
    <property type="term" value="F:hydrolase activity"/>
    <property type="evidence" value="ECO:0007669"/>
    <property type="project" value="UniProtKB-KW"/>
</dbReference>
<dbReference type="GO" id="GO:0003724">
    <property type="term" value="F:RNA helicase activity"/>
    <property type="evidence" value="ECO:0007669"/>
    <property type="project" value="TreeGrafter"/>
</dbReference>
<evidence type="ECO:0000256" key="4">
    <source>
        <dbReference type="ARBA" id="ARBA00022840"/>
    </source>
</evidence>
<dbReference type="PROSITE" id="PS51194">
    <property type="entry name" value="HELICASE_CTER"/>
    <property type="match status" value="1"/>
</dbReference>
<evidence type="ECO:0000256" key="6">
    <source>
        <dbReference type="SAM" id="MobiDB-lite"/>
    </source>
</evidence>
<dbReference type="CDD" id="cd00268">
    <property type="entry name" value="DEADc"/>
    <property type="match status" value="1"/>
</dbReference>
<dbReference type="PANTHER" id="PTHR47959:SF1">
    <property type="entry name" value="ATP-DEPENDENT RNA HELICASE DBPA"/>
    <property type="match status" value="1"/>
</dbReference>
<dbReference type="PROSITE" id="PS51192">
    <property type="entry name" value="HELICASE_ATP_BIND_1"/>
    <property type="match status" value="1"/>
</dbReference>
<dbReference type="Pfam" id="PF00271">
    <property type="entry name" value="Helicase_C"/>
    <property type="match status" value="1"/>
</dbReference>
<dbReference type="Proteomes" id="UP000430975">
    <property type="component" value="Unassembled WGS sequence"/>
</dbReference>
<sequence length="430" mass="49003">MITEVLKTPLKEMWEQKAFPAPTAIQNRVFEPLNKGESFIAISPTGTGKTLAYLLPILNKLEANKELQALVIAPSQELAKQIGTVAEEWAKPLGIKTQIILGGANFKRQQDALKDKPEMIIATPGRLLELASKSNKVKLHQVKTVVFDEADYIWHRDNRQAALDLQKKLMRDTNYVWFSATVSDELRQMMMESEGAIQLLHSDTDHQTLNIEHHYLLTQNRQKLTQLKRLAQVEDMQALVFFEQVNELESVASRLIHDDIKVGLLHGQLNKLERQTALKLFAEKKLTYLLTTDVASRGIDIANVPFVIHYNRVSDANTYLHRSGRTGRMGEYGQVISLVNEQEHRDLENILSEKQIELTERFVYAAQFVDATERNMLANELFEDEDVVEVKRSKAAPARNTTSAPQQAVKAKKKNRKRDTKNKGKRRTSN</sequence>
<feature type="domain" description="Helicase ATP-binding" evidence="8">
    <location>
        <begin position="8"/>
        <end position="293"/>
    </location>
</feature>
<dbReference type="InterPro" id="IPR050079">
    <property type="entry name" value="DEAD_box_RNA_helicase"/>
</dbReference>
<dbReference type="InterPro" id="IPR011545">
    <property type="entry name" value="DEAD/DEAH_box_helicase_dom"/>
</dbReference>
<evidence type="ECO:0000259" key="8">
    <source>
        <dbReference type="PROSITE" id="PS51193"/>
    </source>
</evidence>
<dbReference type="Gene3D" id="3.40.50.300">
    <property type="entry name" value="P-loop containing nucleotide triphosphate hydrolases"/>
    <property type="match status" value="2"/>
</dbReference>
<dbReference type="InterPro" id="IPR014013">
    <property type="entry name" value="Helic_SF1/SF2_ATP-bd_DinG/Rad3"/>
</dbReference>
<evidence type="ECO:0000313" key="10">
    <source>
        <dbReference type="EMBL" id="MRI85756.1"/>
    </source>
</evidence>
<dbReference type="GO" id="GO:0005524">
    <property type="term" value="F:ATP binding"/>
    <property type="evidence" value="ECO:0007669"/>
    <property type="project" value="UniProtKB-KW"/>
</dbReference>
<evidence type="ECO:0000259" key="7">
    <source>
        <dbReference type="PROSITE" id="PS51192"/>
    </source>
</evidence>
<keyword evidence="1" id="KW-0547">Nucleotide-binding</keyword>
<organism evidence="10 11">
    <name type="scientific">Fundicoccus ignavus</name>
    <dbReference type="NCBI Taxonomy" id="2664442"/>
    <lineage>
        <taxon>Bacteria</taxon>
        <taxon>Bacillati</taxon>
        <taxon>Bacillota</taxon>
        <taxon>Bacilli</taxon>
        <taxon>Lactobacillales</taxon>
        <taxon>Aerococcaceae</taxon>
        <taxon>Fundicoccus</taxon>
    </lineage>
</organism>
<dbReference type="Pfam" id="PF00270">
    <property type="entry name" value="DEAD"/>
    <property type="match status" value="1"/>
</dbReference>
<dbReference type="GO" id="GO:0003676">
    <property type="term" value="F:nucleic acid binding"/>
    <property type="evidence" value="ECO:0007669"/>
    <property type="project" value="InterPro"/>
</dbReference>
<dbReference type="EMBL" id="WJQS01000006">
    <property type="protein sequence ID" value="MRI85756.1"/>
    <property type="molecule type" value="Genomic_DNA"/>
</dbReference>
<dbReference type="PROSITE" id="PS51193">
    <property type="entry name" value="HELICASE_ATP_BIND_2"/>
    <property type="match status" value="1"/>
</dbReference>
<proteinExistence type="inferred from homology"/>
<dbReference type="CDD" id="cd18787">
    <property type="entry name" value="SF2_C_DEAD"/>
    <property type="match status" value="1"/>
</dbReference>
<feature type="compositionally biased region" description="Basic residues" evidence="6">
    <location>
        <begin position="410"/>
        <end position="430"/>
    </location>
</feature>
<comment type="caution">
    <text evidence="10">The sequence shown here is derived from an EMBL/GenBank/DDBJ whole genome shotgun (WGS) entry which is preliminary data.</text>
</comment>
<evidence type="ECO:0000259" key="9">
    <source>
        <dbReference type="PROSITE" id="PS51194"/>
    </source>
</evidence>
<evidence type="ECO:0000313" key="11">
    <source>
        <dbReference type="Proteomes" id="UP000430975"/>
    </source>
</evidence>
<keyword evidence="4" id="KW-0067">ATP-binding</keyword>
<accession>A0A6I2GET5</accession>